<evidence type="ECO:0000256" key="1">
    <source>
        <dbReference type="ARBA" id="ARBA00009156"/>
    </source>
</evidence>
<organism evidence="10 11">
    <name type="scientific">Bacteroides nordii</name>
    <dbReference type="NCBI Taxonomy" id="291645"/>
    <lineage>
        <taxon>Bacteria</taxon>
        <taxon>Pseudomonadati</taxon>
        <taxon>Bacteroidota</taxon>
        <taxon>Bacteroidia</taxon>
        <taxon>Bacteroidales</taxon>
        <taxon>Bacteroidaceae</taxon>
        <taxon>Bacteroides</taxon>
    </lineage>
</organism>
<accession>A0A413VRW2</accession>
<dbReference type="PANTHER" id="PTHR10196:SF93">
    <property type="entry name" value="L-RHAMNULOKINASE"/>
    <property type="match status" value="1"/>
</dbReference>
<comment type="similarity">
    <text evidence="1">Belongs to the FGGY kinase family.</text>
</comment>
<protein>
    <submittedName>
        <fullName evidence="10">Rhamnulokinase</fullName>
    </submittedName>
</protein>
<dbReference type="AlphaFoldDB" id="A0A413VRW2"/>
<evidence type="ECO:0000259" key="8">
    <source>
        <dbReference type="Pfam" id="PF00370"/>
    </source>
</evidence>
<dbReference type="EMBL" id="QSGO01000004">
    <property type="protein sequence ID" value="RHB36303.1"/>
    <property type="molecule type" value="Genomic_DNA"/>
</dbReference>
<dbReference type="GO" id="GO:0005829">
    <property type="term" value="C:cytosol"/>
    <property type="evidence" value="ECO:0007669"/>
    <property type="project" value="TreeGrafter"/>
</dbReference>
<keyword evidence="3" id="KW-0547">Nucleotide-binding</keyword>
<evidence type="ECO:0000256" key="6">
    <source>
        <dbReference type="ARBA" id="ARBA00023157"/>
    </source>
</evidence>
<dbReference type="PANTHER" id="PTHR10196">
    <property type="entry name" value="SUGAR KINASE"/>
    <property type="match status" value="1"/>
</dbReference>
<feature type="domain" description="Carbohydrate kinase FGGY N-terminal" evidence="8">
    <location>
        <begin position="6"/>
        <end position="247"/>
    </location>
</feature>
<name>A0A413VRW2_9BACE</name>
<keyword evidence="6" id="KW-1015">Disulfide bond</keyword>
<dbReference type="SUPFAM" id="SSF53067">
    <property type="entry name" value="Actin-like ATPase domain"/>
    <property type="match status" value="2"/>
</dbReference>
<dbReference type="InterPro" id="IPR013449">
    <property type="entry name" value="Rhamnulokinase"/>
</dbReference>
<evidence type="ECO:0000313" key="11">
    <source>
        <dbReference type="Proteomes" id="UP000284379"/>
    </source>
</evidence>
<dbReference type="CDD" id="cd07771">
    <property type="entry name" value="ASKHA_NBD_FGGY_RhaB-like"/>
    <property type="match status" value="1"/>
</dbReference>
<keyword evidence="5" id="KW-0067">ATP-binding</keyword>
<dbReference type="GO" id="GO:0008993">
    <property type="term" value="F:rhamnulokinase activity"/>
    <property type="evidence" value="ECO:0007669"/>
    <property type="project" value="InterPro"/>
</dbReference>
<keyword evidence="2" id="KW-0808">Transferase</keyword>
<dbReference type="Pfam" id="PF02782">
    <property type="entry name" value="FGGY_C"/>
    <property type="match status" value="1"/>
</dbReference>
<dbReference type="GO" id="GO:0004370">
    <property type="term" value="F:glycerol kinase activity"/>
    <property type="evidence" value="ECO:0007669"/>
    <property type="project" value="TreeGrafter"/>
</dbReference>
<comment type="caution">
    <text evidence="10">The sequence shown here is derived from an EMBL/GenBank/DDBJ whole genome shotgun (WGS) entry which is preliminary data.</text>
</comment>
<proteinExistence type="inferred from homology"/>
<dbReference type="GO" id="GO:0019301">
    <property type="term" value="P:rhamnose catabolic process"/>
    <property type="evidence" value="ECO:0007669"/>
    <property type="project" value="InterPro"/>
</dbReference>
<evidence type="ECO:0000256" key="5">
    <source>
        <dbReference type="ARBA" id="ARBA00022840"/>
    </source>
</evidence>
<keyword evidence="4 10" id="KW-0418">Kinase</keyword>
<feature type="domain" description="Carbohydrate kinase FGGY C-terminal" evidence="9">
    <location>
        <begin position="278"/>
        <end position="467"/>
    </location>
</feature>
<dbReference type="InterPro" id="IPR018484">
    <property type="entry name" value="FGGY_N"/>
</dbReference>
<keyword evidence="7" id="KW-0684">Rhamnose metabolism</keyword>
<evidence type="ECO:0000256" key="7">
    <source>
        <dbReference type="ARBA" id="ARBA00023308"/>
    </source>
</evidence>
<reference evidence="10 11" key="1">
    <citation type="submission" date="2018-08" db="EMBL/GenBank/DDBJ databases">
        <title>A genome reference for cultivated species of the human gut microbiota.</title>
        <authorList>
            <person name="Zou Y."/>
            <person name="Xue W."/>
            <person name="Luo G."/>
        </authorList>
    </citation>
    <scope>NUCLEOTIDE SEQUENCE [LARGE SCALE GENOMIC DNA]</scope>
    <source>
        <strain evidence="10 11">AM40-30BH</strain>
    </source>
</reference>
<dbReference type="GO" id="GO:0006071">
    <property type="term" value="P:glycerol metabolic process"/>
    <property type="evidence" value="ECO:0007669"/>
    <property type="project" value="TreeGrafter"/>
</dbReference>
<dbReference type="InterPro" id="IPR018485">
    <property type="entry name" value="FGGY_C"/>
</dbReference>
<gene>
    <name evidence="10" type="ORF">DW888_06565</name>
</gene>
<evidence type="ECO:0000313" key="10">
    <source>
        <dbReference type="EMBL" id="RHB36303.1"/>
    </source>
</evidence>
<dbReference type="Pfam" id="PF00370">
    <property type="entry name" value="FGGY_N"/>
    <property type="match status" value="1"/>
</dbReference>
<dbReference type="InterPro" id="IPR043129">
    <property type="entry name" value="ATPase_NBD"/>
</dbReference>
<evidence type="ECO:0000256" key="2">
    <source>
        <dbReference type="ARBA" id="ARBA00022679"/>
    </source>
</evidence>
<sequence length="481" mass="52471">MMLDTYLAIDFGAGSGRVMAGFVSAGMVDLEEIYRFPNRQVKLGNHLYWDFPALFADMKQGISKAVRRGYHIKGIGIDTWGVDFGLIDKKGNLLSNPVCYRDSRTNGLPEEFFAGTDVSQHYAEAGIQVMAINTLFQLYSLKKEGDVTLEIADRLLFMPDLFSYFLTGTANNEYSIASTSELLDARSRTWNWPLIHQLGLPGHLFGEIVMPGTVRGQLKQDVAAELGLDYEVDVIAVGSHDTASAVFTVGLGTGCSVSADTDAVLESVAPATSLRHAFLSSGTWSLLGIELDEPVLTEEARLSGFTNEGGVGGKIRFLQNITGLWILQRLIAQWGENQKETEYDALISAAELAEITSVIDVDDPAFACPADMEVAIAHYCRTHELQVPSTQGEYVRCVLNSLAQRYKRGIEQLNRLLPAPVEALHIIGGGCRNKLLNRLTEEALGIPVYAGPVEATAIGNILVQALAKGEIADRREIKGII</sequence>
<dbReference type="GO" id="GO:0005524">
    <property type="term" value="F:ATP binding"/>
    <property type="evidence" value="ECO:0007669"/>
    <property type="project" value="UniProtKB-KW"/>
</dbReference>
<dbReference type="Proteomes" id="UP000284379">
    <property type="component" value="Unassembled WGS sequence"/>
</dbReference>
<evidence type="ECO:0000259" key="9">
    <source>
        <dbReference type="Pfam" id="PF02782"/>
    </source>
</evidence>
<evidence type="ECO:0000256" key="4">
    <source>
        <dbReference type="ARBA" id="ARBA00022777"/>
    </source>
</evidence>
<dbReference type="Gene3D" id="3.30.420.40">
    <property type="match status" value="2"/>
</dbReference>
<evidence type="ECO:0000256" key="3">
    <source>
        <dbReference type="ARBA" id="ARBA00022741"/>
    </source>
</evidence>